<keyword evidence="4" id="KW-0328">Glycosyltransferase</keyword>
<gene>
    <name evidence="8" type="ORF">SAMN04488087_2678</name>
</gene>
<dbReference type="InterPro" id="IPR018090">
    <property type="entry name" value="Pyrmidine_PPas_bac/euk"/>
</dbReference>
<dbReference type="Gene3D" id="1.20.970.10">
    <property type="entry name" value="Transferase, Pyrimidine Nucleoside Phosphorylase, Chain C"/>
    <property type="match status" value="1"/>
</dbReference>
<evidence type="ECO:0000259" key="7">
    <source>
        <dbReference type="SMART" id="SM00941"/>
    </source>
</evidence>
<dbReference type="GO" id="GO:0006213">
    <property type="term" value="P:pyrimidine nucleoside metabolic process"/>
    <property type="evidence" value="ECO:0007669"/>
    <property type="project" value="InterPro"/>
</dbReference>
<reference evidence="9" key="1">
    <citation type="submission" date="2016-11" db="EMBL/GenBank/DDBJ databases">
        <authorList>
            <person name="Varghese N."/>
            <person name="Submissions S."/>
        </authorList>
    </citation>
    <scope>NUCLEOTIDE SEQUENCE [LARGE SCALE GENOMIC DNA]</scope>
    <source>
        <strain evidence="9">DSM 22212</strain>
    </source>
</reference>
<dbReference type="PIRSF" id="PIRSF000478">
    <property type="entry name" value="TP_PyNP"/>
    <property type="match status" value="1"/>
</dbReference>
<dbReference type="GO" id="GO:0004645">
    <property type="term" value="F:1,4-alpha-oligoglucan phosphorylase activity"/>
    <property type="evidence" value="ECO:0007669"/>
    <property type="project" value="InterPro"/>
</dbReference>
<dbReference type="PROSITE" id="PS00647">
    <property type="entry name" value="THYMID_PHOSPHORYLASE"/>
    <property type="match status" value="1"/>
</dbReference>
<evidence type="ECO:0000256" key="2">
    <source>
        <dbReference type="ARBA" id="ARBA00011738"/>
    </source>
</evidence>
<dbReference type="PANTHER" id="PTHR10515:SF0">
    <property type="entry name" value="THYMIDINE PHOSPHORYLASE"/>
    <property type="match status" value="1"/>
</dbReference>
<dbReference type="SMART" id="SM00941">
    <property type="entry name" value="PYNP_C"/>
    <property type="match status" value="1"/>
</dbReference>
<dbReference type="Gene3D" id="3.40.1030.10">
    <property type="entry name" value="Nucleoside phosphorylase/phosphoribosyltransferase catalytic domain"/>
    <property type="match status" value="1"/>
</dbReference>
<dbReference type="InterPro" id="IPR035902">
    <property type="entry name" value="Nuc_phospho_transferase"/>
</dbReference>
<dbReference type="NCBIfam" id="TIGR02644">
    <property type="entry name" value="Y_phosphoryl"/>
    <property type="match status" value="1"/>
</dbReference>
<dbReference type="STRING" id="633813.SAMN04488087_2678"/>
<evidence type="ECO:0000256" key="1">
    <source>
        <dbReference type="ARBA" id="ARBA00006915"/>
    </source>
</evidence>
<comment type="catalytic activity">
    <reaction evidence="6">
        <text>thymidine + phosphate = 2-deoxy-alpha-D-ribose 1-phosphate + thymine</text>
        <dbReference type="Rhea" id="RHEA:16037"/>
        <dbReference type="ChEBI" id="CHEBI:17748"/>
        <dbReference type="ChEBI" id="CHEBI:17821"/>
        <dbReference type="ChEBI" id="CHEBI:43474"/>
        <dbReference type="ChEBI" id="CHEBI:57259"/>
        <dbReference type="EC" id="2.4.2.4"/>
    </reaction>
</comment>
<feature type="domain" description="Pyrimidine nucleoside phosphorylase C-terminal" evidence="7">
    <location>
        <begin position="350"/>
        <end position="424"/>
    </location>
</feature>
<dbReference type="Proteomes" id="UP000185812">
    <property type="component" value="Unassembled WGS sequence"/>
</dbReference>
<dbReference type="GO" id="GO:0006206">
    <property type="term" value="P:pyrimidine nucleobase metabolic process"/>
    <property type="evidence" value="ECO:0007669"/>
    <property type="project" value="InterPro"/>
</dbReference>
<dbReference type="AlphaFoldDB" id="A0A1M6XR34"/>
<dbReference type="InterPro" id="IPR000053">
    <property type="entry name" value="Thymidine/pyrmidine_PPase"/>
</dbReference>
<accession>A0A1M6XR34</accession>
<dbReference type="InterPro" id="IPR036320">
    <property type="entry name" value="Glycosyl_Trfase_fam3_N_dom_sf"/>
</dbReference>
<dbReference type="InterPro" id="IPR013102">
    <property type="entry name" value="PYNP_C"/>
</dbReference>
<keyword evidence="5" id="KW-0808">Transferase</keyword>
<evidence type="ECO:0000256" key="6">
    <source>
        <dbReference type="ARBA" id="ARBA00048550"/>
    </source>
</evidence>
<proteinExistence type="inferred from homology"/>
<evidence type="ECO:0000256" key="4">
    <source>
        <dbReference type="ARBA" id="ARBA00022676"/>
    </source>
</evidence>
<evidence type="ECO:0000256" key="3">
    <source>
        <dbReference type="ARBA" id="ARBA00011892"/>
    </source>
</evidence>
<dbReference type="SUPFAM" id="SSF54680">
    <property type="entry name" value="Pyrimidine nucleoside phosphorylase C-terminal domain"/>
    <property type="match status" value="1"/>
</dbReference>
<name>A0A1M6XR34_9BACT</name>
<dbReference type="Gene3D" id="3.90.1170.30">
    <property type="entry name" value="Pyrimidine nucleoside phosphorylase-like, C-terminal domain"/>
    <property type="match status" value="1"/>
</dbReference>
<evidence type="ECO:0000256" key="5">
    <source>
        <dbReference type="ARBA" id="ARBA00022679"/>
    </source>
</evidence>
<dbReference type="RefSeq" id="WP_072716476.1">
    <property type="nucleotide sequence ID" value="NZ_FRAU01000012.1"/>
</dbReference>
<sequence>MPNVVELIITKRDGGALAPDELRWLVAAYTRGEVPDYQMSAFLMAAFLRGLSEAEMDALTEAMLHSGRVLDLSDVPGRTVDKHSTGGVGDKVSLILAPLVAACGVPVPMISGRGLGHTGGTLDKLEAIPGLRTDLSVAAFRRQLRELGVVMIGQTDEIAPADRKLYALRDVTGTIESIPLIAASILSKKLAEGAEALVFDVKCGRGAFMRRESDARRLAETLVGIATRAGRPAVAWLTDMNVPLGRAVGNWPEVVESLQALRGDFTGIEDLIEVTLTLAGEMLWLGGVAQTPEDGRRQARQALQNGQAFTRFCAMVQAQGGDVRVLERPDTRPDTEPAGEVRAPAEAQGYVADLDARAVGRLAVQLGAGRRVKEDPVDPTAGLVLHRKPGDPVAPGDVLATLYTRQRDRLADFQRALLAAYRFAETPPPPRSLLLARYAENQWTGVQPSAPS</sequence>
<dbReference type="InterPro" id="IPR036566">
    <property type="entry name" value="PYNP-like_C_sf"/>
</dbReference>
<dbReference type="InterPro" id="IPR017872">
    <property type="entry name" value="Pyrmidine_PPase_CS"/>
</dbReference>
<dbReference type="InterPro" id="IPR017459">
    <property type="entry name" value="Glycosyl_Trfase_fam3_N_dom"/>
</dbReference>
<evidence type="ECO:0000313" key="9">
    <source>
        <dbReference type="Proteomes" id="UP000185812"/>
    </source>
</evidence>
<dbReference type="Pfam" id="PF02885">
    <property type="entry name" value="Glycos_trans_3N"/>
    <property type="match status" value="1"/>
</dbReference>
<protein>
    <recommendedName>
        <fullName evidence="3">thymidine phosphorylase</fullName>
        <ecNumber evidence="3">2.4.2.4</ecNumber>
    </recommendedName>
</protein>
<dbReference type="Pfam" id="PF00591">
    <property type="entry name" value="Glycos_transf_3"/>
    <property type="match status" value="1"/>
</dbReference>
<dbReference type="PANTHER" id="PTHR10515">
    <property type="entry name" value="THYMIDINE PHOSPHORYLASE"/>
    <property type="match status" value="1"/>
</dbReference>
<dbReference type="SUPFAM" id="SSF52418">
    <property type="entry name" value="Nucleoside phosphorylase/phosphoribosyltransferase catalytic domain"/>
    <property type="match status" value="1"/>
</dbReference>
<dbReference type="EC" id="2.4.2.4" evidence="3"/>
<comment type="similarity">
    <text evidence="1">Belongs to the thymidine/pyrimidine-nucleoside phosphorylase family.</text>
</comment>
<dbReference type="SUPFAM" id="SSF47648">
    <property type="entry name" value="Nucleoside phosphorylase/phosphoribosyltransferase N-terminal domain"/>
    <property type="match status" value="1"/>
</dbReference>
<organism evidence="8 9">
    <name type="scientific">Rhodothermus profundi</name>
    <dbReference type="NCBI Taxonomy" id="633813"/>
    <lineage>
        <taxon>Bacteria</taxon>
        <taxon>Pseudomonadati</taxon>
        <taxon>Rhodothermota</taxon>
        <taxon>Rhodothermia</taxon>
        <taxon>Rhodothermales</taxon>
        <taxon>Rhodothermaceae</taxon>
        <taxon>Rhodothermus</taxon>
    </lineage>
</organism>
<dbReference type="GO" id="GO:0005829">
    <property type="term" value="C:cytosol"/>
    <property type="evidence" value="ECO:0007669"/>
    <property type="project" value="TreeGrafter"/>
</dbReference>
<dbReference type="NCBIfam" id="NF004490">
    <property type="entry name" value="PRK05820.1"/>
    <property type="match status" value="1"/>
</dbReference>
<dbReference type="EMBL" id="FRAU01000012">
    <property type="protein sequence ID" value="SHL08457.1"/>
    <property type="molecule type" value="Genomic_DNA"/>
</dbReference>
<dbReference type="FunFam" id="3.40.1030.10:FF:000003">
    <property type="entry name" value="Pyrimidine-nucleoside phosphorylase"/>
    <property type="match status" value="1"/>
</dbReference>
<dbReference type="OrthoDB" id="9763887at2"/>
<dbReference type="Pfam" id="PF07831">
    <property type="entry name" value="PYNP_C"/>
    <property type="match status" value="1"/>
</dbReference>
<dbReference type="InterPro" id="IPR000312">
    <property type="entry name" value="Glycosyl_Trfase_fam3"/>
</dbReference>
<evidence type="ECO:0000313" key="8">
    <source>
        <dbReference type="EMBL" id="SHL08457.1"/>
    </source>
</evidence>
<comment type="subunit">
    <text evidence="2">Homodimer.</text>
</comment>
<dbReference type="GO" id="GO:0009032">
    <property type="term" value="F:thymidine phosphorylase activity"/>
    <property type="evidence" value="ECO:0007669"/>
    <property type="project" value="UniProtKB-EC"/>
</dbReference>
<keyword evidence="9" id="KW-1185">Reference proteome</keyword>